<reference evidence="1 2" key="1">
    <citation type="journal article" date="2015" name="Nat. Commun.">
        <title>Outbred genome sequencing and CRISPR/Cas9 gene editing in butterflies.</title>
        <authorList>
            <person name="Li X."/>
            <person name="Fan D."/>
            <person name="Zhang W."/>
            <person name="Liu G."/>
            <person name="Zhang L."/>
            <person name="Zhao L."/>
            <person name="Fang X."/>
            <person name="Chen L."/>
            <person name="Dong Y."/>
            <person name="Chen Y."/>
            <person name="Ding Y."/>
            <person name="Zhao R."/>
            <person name="Feng M."/>
            <person name="Zhu Y."/>
            <person name="Feng Y."/>
            <person name="Jiang X."/>
            <person name="Zhu D."/>
            <person name="Xiang H."/>
            <person name="Feng X."/>
            <person name="Li S."/>
            <person name="Wang J."/>
            <person name="Zhang G."/>
            <person name="Kronforst M.R."/>
            <person name="Wang W."/>
        </authorList>
    </citation>
    <scope>NUCLEOTIDE SEQUENCE [LARGE SCALE GENOMIC DNA]</scope>
    <source>
        <strain evidence="1">Ya'a_city_454_Pm</strain>
        <tissue evidence="1">Whole body</tissue>
    </source>
</reference>
<organism evidence="1 2">
    <name type="scientific">Papilio machaon</name>
    <name type="common">Old World swallowtail butterfly</name>
    <dbReference type="NCBI Taxonomy" id="76193"/>
    <lineage>
        <taxon>Eukaryota</taxon>
        <taxon>Metazoa</taxon>
        <taxon>Ecdysozoa</taxon>
        <taxon>Arthropoda</taxon>
        <taxon>Hexapoda</taxon>
        <taxon>Insecta</taxon>
        <taxon>Pterygota</taxon>
        <taxon>Neoptera</taxon>
        <taxon>Endopterygota</taxon>
        <taxon>Lepidoptera</taxon>
        <taxon>Glossata</taxon>
        <taxon>Ditrysia</taxon>
        <taxon>Papilionoidea</taxon>
        <taxon>Papilionidae</taxon>
        <taxon>Papilioninae</taxon>
        <taxon>Papilio</taxon>
    </lineage>
</organism>
<dbReference type="InParanoid" id="A0A194QUH5"/>
<dbReference type="AlphaFoldDB" id="A0A194QUH5"/>
<dbReference type="Proteomes" id="UP000053240">
    <property type="component" value="Unassembled WGS sequence"/>
</dbReference>
<sequence length="35" mass="4043">MSTFLSCLETERDLLVDYWTSVEGQELLRADHANV</sequence>
<accession>A0A194QUH5</accession>
<gene>
    <name evidence="1" type="ORF">RR48_07622</name>
</gene>
<name>A0A194QUH5_PAPMA</name>
<protein>
    <submittedName>
        <fullName evidence="1">Uncharacterized protein</fullName>
    </submittedName>
</protein>
<evidence type="ECO:0000313" key="1">
    <source>
        <dbReference type="EMBL" id="KPJ07206.1"/>
    </source>
</evidence>
<keyword evidence="2" id="KW-1185">Reference proteome</keyword>
<proteinExistence type="predicted"/>
<evidence type="ECO:0000313" key="2">
    <source>
        <dbReference type="Proteomes" id="UP000053240"/>
    </source>
</evidence>
<dbReference type="EMBL" id="KQ461190">
    <property type="protein sequence ID" value="KPJ07206.1"/>
    <property type="molecule type" value="Genomic_DNA"/>
</dbReference>